<evidence type="ECO:0000256" key="10">
    <source>
        <dbReference type="ARBA" id="ARBA00023136"/>
    </source>
</evidence>
<dbReference type="SUPFAM" id="SSF81324">
    <property type="entry name" value="Voltage-gated potassium channels"/>
    <property type="match status" value="1"/>
</dbReference>
<dbReference type="PRINTS" id="PR00169">
    <property type="entry name" value="KCHANNEL"/>
</dbReference>
<evidence type="ECO:0000256" key="4">
    <source>
        <dbReference type="ARBA" id="ARBA00022692"/>
    </source>
</evidence>
<feature type="compositionally biased region" description="Polar residues" evidence="12">
    <location>
        <begin position="449"/>
        <end position="460"/>
    </location>
</feature>
<evidence type="ECO:0000256" key="2">
    <source>
        <dbReference type="ARBA" id="ARBA00022448"/>
    </source>
</evidence>
<evidence type="ECO:0000313" key="15">
    <source>
        <dbReference type="Proteomes" id="UP000070444"/>
    </source>
</evidence>
<evidence type="ECO:0000256" key="7">
    <source>
        <dbReference type="ARBA" id="ARBA00022958"/>
    </source>
</evidence>
<dbReference type="InterPro" id="IPR005821">
    <property type="entry name" value="Ion_trans_dom"/>
</dbReference>
<keyword evidence="8" id="KW-1133">Transmembrane helix</keyword>
<evidence type="ECO:0000256" key="9">
    <source>
        <dbReference type="ARBA" id="ARBA00023065"/>
    </source>
</evidence>
<evidence type="ECO:0000256" key="1">
    <source>
        <dbReference type="ARBA" id="ARBA00004141"/>
    </source>
</evidence>
<dbReference type="Gene3D" id="1.10.287.70">
    <property type="match status" value="1"/>
</dbReference>
<protein>
    <submittedName>
        <fullName evidence="14">Voltage-gated potassium channel</fullName>
    </submittedName>
</protein>
<evidence type="ECO:0000256" key="3">
    <source>
        <dbReference type="ARBA" id="ARBA00022538"/>
    </source>
</evidence>
<evidence type="ECO:0000256" key="11">
    <source>
        <dbReference type="ARBA" id="ARBA00023303"/>
    </source>
</evidence>
<evidence type="ECO:0000256" key="8">
    <source>
        <dbReference type="ARBA" id="ARBA00022989"/>
    </source>
</evidence>
<dbReference type="Pfam" id="PF00520">
    <property type="entry name" value="Ion_trans"/>
    <property type="match status" value="1"/>
</dbReference>
<evidence type="ECO:0000256" key="5">
    <source>
        <dbReference type="ARBA" id="ARBA00022826"/>
    </source>
</evidence>
<proteinExistence type="predicted"/>
<dbReference type="GO" id="GO:0008076">
    <property type="term" value="C:voltage-gated potassium channel complex"/>
    <property type="evidence" value="ECO:0007669"/>
    <property type="project" value="InterPro"/>
</dbReference>
<keyword evidence="10" id="KW-0472">Membrane</keyword>
<keyword evidence="2" id="KW-0813">Transport</keyword>
<evidence type="ECO:0000313" key="14">
    <source>
        <dbReference type="EMBL" id="KXN71391.1"/>
    </source>
</evidence>
<dbReference type="STRING" id="796925.A0A137P8Y3"/>
<feature type="compositionally biased region" description="Polar residues" evidence="12">
    <location>
        <begin position="7"/>
        <end position="20"/>
    </location>
</feature>
<accession>A0A137P8Y3</accession>
<evidence type="ECO:0000256" key="12">
    <source>
        <dbReference type="SAM" id="MobiDB-lite"/>
    </source>
</evidence>
<dbReference type="PANTHER" id="PTHR11537:SF254">
    <property type="entry name" value="POTASSIUM VOLTAGE-GATED CHANNEL PROTEIN SHAB"/>
    <property type="match status" value="1"/>
</dbReference>
<keyword evidence="5" id="KW-0631">Potassium channel</keyword>
<keyword evidence="3" id="KW-0633">Potassium transport</keyword>
<gene>
    <name evidence="14" type="ORF">CONCODRAFT_78378</name>
</gene>
<evidence type="ECO:0000259" key="13">
    <source>
        <dbReference type="Pfam" id="PF00520"/>
    </source>
</evidence>
<keyword evidence="9" id="KW-0406">Ion transport</keyword>
<dbReference type="InterPro" id="IPR027359">
    <property type="entry name" value="Volt_channel_dom_sf"/>
</dbReference>
<organism evidence="14 15">
    <name type="scientific">Conidiobolus coronatus (strain ATCC 28846 / CBS 209.66 / NRRL 28638)</name>
    <name type="common">Delacroixia coronata</name>
    <dbReference type="NCBI Taxonomy" id="796925"/>
    <lineage>
        <taxon>Eukaryota</taxon>
        <taxon>Fungi</taxon>
        <taxon>Fungi incertae sedis</taxon>
        <taxon>Zoopagomycota</taxon>
        <taxon>Entomophthoromycotina</taxon>
        <taxon>Entomophthoromycetes</taxon>
        <taxon>Entomophthorales</taxon>
        <taxon>Ancylistaceae</taxon>
        <taxon>Conidiobolus</taxon>
    </lineage>
</organism>
<keyword evidence="15" id="KW-1185">Reference proteome</keyword>
<keyword evidence="7" id="KW-0630">Potassium</keyword>
<comment type="subcellular location">
    <subcellularLocation>
        <location evidence="1">Membrane</location>
        <topology evidence="1">Multi-pass membrane protein</topology>
    </subcellularLocation>
</comment>
<keyword evidence="6" id="KW-0851">Voltage-gated channel</keyword>
<evidence type="ECO:0000256" key="6">
    <source>
        <dbReference type="ARBA" id="ARBA00022882"/>
    </source>
</evidence>
<dbReference type="GO" id="GO:0001508">
    <property type="term" value="P:action potential"/>
    <property type="evidence" value="ECO:0007669"/>
    <property type="project" value="TreeGrafter"/>
</dbReference>
<sequence>MEKEDISLTSNAQPNPTSVSPVPHRRSAHSNRNSGEIELEIYSNPPHQNTAGLRAPYQGASGGTSPNYSNLNTPNLEQLSIVAEANDNIYATNEIHEETRYKRKWKRDLYLLLEDASSSRAAFIVNIFVTVMIFVSVFITTIETIPSIRRLELRFWNLLELAIMVFFTIELLLRFLAHSTDKKQMWKFLTSPLTIIDIIAVVPYYVMLILHRDTTVEFRFNILRIFRIFRVFRAFKYSSLLQLSIEVMILAVKKSLDALAALIFFMLMTILIFSTFLYFAERGTWDDQKKEFVSGVAGSVVEFDSIPAAFWFVIATITTTGYGDIVPSTFIGKLIAFPLMVLGILLIALPSVIVGRNFTVVWDVLKHKQDEASGNADSTEQVQYQLGRYSPQLMVPNATQGDGLDWEGYTGILNRLKVIESNQAALSGQLQMLTSLLQNSELLKRRHMSQSPFDNQTQATPAPRNIVSYAK</sequence>
<name>A0A137P8Y3_CONC2</name>
<keyword evidence="11 14" id="KW-0407">Ion channel</keyword>
<dbReference type="EMBL" id="KQ964476">
    <property type="protein sequence ID" value="KXN71391.1"/>
    <property type="molecule type" value="Genomic_DNA"/>
</dbReference>
<dbReference type="OrthoDB" id="415460at2759"/>
<reference evidence="14 15" key="1">
    <citation type="journal article" date="2015" name="Genome Biol. Evol.">
        <title>Phylogenomic analyses indicate that early fungi evolved digesting cell walls of algal ancestors of land plants.</title>
        <authorList>
            <person name="Chang Y."/>
            <person name="Wang S."/>
            <person name="Sekimoto S."/>
            <person name="Aerts A.L."/>
            <person name="Choi C."/>
            <person name="Clum A."/>
            <person name="LaButti K.M."/>
            <person name="Lindquist E.A."/>
            <person name="Yee Ngan C."/>
            <person name="Ohm R.A."/>
            <person name="Salamov A.A."/>
            <person name="Grigoriev I.V."/>
            <person name="Spatafora J.W."/>
            <person name="Berbee M.L."/>
        </authorList>
    </citation>
    <scope>NUCLEOTIDE SEQUENCE [LARGE SCALE GENOMIC DNA]</scope>
    <source>
        <strain evidence="14 15">NRRL 28638</strain>
    </source>
</reference>
<dbReference type="InterPro" id="IPR028325">
    <property type="entry name" value="VG_K_chnl"/>
</dbReference>
<keyword evidence="4" id="KW-0812">Transmembrane</keyword>
<dbReference type="AlphaFoldDB" id="A0A137P8Y3"/>
<feature type="region of interest" description="Disordered" evidence="12">
    <location>
        <begin position="448"/>
        <end position="471"/>
    </location>
</feature>
<dbReference type="PANTHER" id="PTHR11537">
    <property type="entry name" value="VOLTAGE-GATED POTASSIUM CHANNEL"/>
    <property type="match status" value="1"/>
</dbReference>
<dbReference type="GO" id="GO:0005249">
    <property type="term" value="F:voltage-gated potassium channel activity"/>
    <property type="evidence" value="ECO:0007669"/>
    <property type="project" value="InterPro"/>
</dbReference>
<dbReference type="Proteomes" id="UP000070444">
    <property type="component" value="Unassembled WGS sequence"/>
</dbReference>
<feature type="domain" description="Ion transport" evidence="13">
    <location>
        <begin position="123"/>
        <end position="358"/>
    </location>
</feature>
<dbReference type="Gene3D" id="1.20.120.350">
    <property type="entry name" value="Voltage-gated potassium channels. Chain C"/>
    <property type="match status" value="1"/>
</dbReference>
<feature type="region of interest" description="Disordered" evidence="12">
    <location>
        <begin position="1"/>
        <end position="65"/>
    </location>
</feature>